<feature type="transmembrane region" description="Helical" evidence="7">
    <location>
        <begin position="298"/>
        <end position="321"/>
    </location>
</feature>
<dbReference type="InterPro" id="IPR036259">
    <property type="entry name" value="MFS_trans_sf"/>
</dbReference>
<evidence type="ECO:0000256" key="6">
    <source>
        <dbReference type="ARBA" id="ARBA00023136"/>
    </source>
</evidence>
<feature type="transmembrane region" description="Helical" evidence="7">
    <location>
        <begin position="267"/>
        <end position="292"/>
    </location>
</feature>
<keyword evidence="5 7" id="KW-1133">Transmembrane helix</keyword>
<organism evidence="9 10">
    <name type="scientific">Lactiplantibacillus brownii</name>
    <dbReference type="NCBI Taxonomy" id="3069269"/>
    <lineage>
        <taxon>Bacteria</taxon>
        <taxon>Bacillati</taxon>
        <taxon>Bacillota</taxon>
        <taxon>Bacilli</taxon>
        <taxon>Lactobacillales</taxon>
        <taxon>Lactobacillaceae</taxon>
        <taxon>Lactiplantibacillus</taxon>
    </lineage>
</organism>
<feature type="transmembrane region" description="Helical" evidence="7">
    <location>
        <begin position="109"/>
        <end position="130"/>
    </location>
</feature>
<feature type="transmembrane region" description="Helical" evidence="7">
    <location>
        <begin position="167"/>
        <end position="187"/>
    </location>
</feature>
<evidence type="ECO:0000256" key="7">
    <source>
        <dbReference type="SAM" id="Phobius"/>
    </source>
</evidence>
<feature type="domain" description="Major facilitator superfamily (MFS) profile" evidence="8">
    <location>
        <begin position="14"/>
        <end position="465"/>
    </location>
</feature>
<dbReference type="PRINTS" id="PR01036">
    <property type="entry name" value="TCRTETB"/>
</dbReference>
<dbReference type="InterPro" id="IPR011701">
    <property type="entry name" value="MFS"/>
</dbReference>
<name>A0ABU1ABY0_9LACO</name>
<feature type="transmembrane region" description="Helical" evidence="7">
    <location>
        <begin position="52"/>
        <end position="72"/>
    </location>
</feature>
<evidence type="ECO:0000256" key="5">
    <source>
        <dbReference type="ARBA" id="ARBA00022989"/>
    </source>
</evidence>
<feature type="transmembrane region" description="Helical" evidence="7">
    <location>
        <begin position="142"/>
        <end position="161"/>
    </location>
</feature>
<feature type="transmembrane region" description="Helical" evidence="7">
    <location>
        <begin position="79"/>
        <end position="97"/>
    </location>
</feature>
<dbReference type="RefSeq" id="WP_308704144.1">
    <property type="nucleotide sequence ID" value="NZ_AP027463.1"/>
</dbReference>
<keyword evidence="3" id="KW-1003">Cell membrane</keyword>
<feature type="transmembrane region" description="Helical" evidence="7">
    <location>
        <begin position="224"/>
        <end position="246"/>
    </location>
</feature>
<comment type="subcellular location">
    <subcellularLocation>
        <location evidence="1">Cell membrane</location>
        <topology evidence="1">Multi-pass membrane protein</topology>
    </subcellularLocation>
</comment>
<feature type="transmembrane region" description="Helical" evidence="7">
    <location>
        <begin position="439"/>
        <end position="460"/>
    </location>
</feature>
<dbReference type="PROSITE" id="PS50850">
    <property type="entry name" value="MFS"/>
    <property type="match status" value="1"/>
</dbReference>
<dbReference type="EMBL" id="JAVCWF010000001">
    <property type="protein sequence ID" value="MDQ7938466.1"/>
    <property type="molecule type" value="Genomic_DNA"/>
</dbReference>
<feature type="transmembrane region" description="Helical" evidence="7">
    <location>
        <begin position="357"/>
        <end position="379"/>
    </location>
</feature>
<protein>
    <submittedName>
        <fullName evidence="9">DHA2 family efflux MFS transporter permease subunit</fullName>
    </submittedName>
</protein>
<dbReference type="InterPro" id="IPR004638">
    <property type="entry name" value="EmrB-like"/>
</dbReference>
<dbReference type="PANTHER" id="PTHR42718:SF24">
    <property type="entry name" value="MAJOR FACILITATOR SUPERFAMILY (MFS) PROFILE DOMAIN-CONTAINING PROTEIN"/>
    <property type="match status" value="1"/>
</dbReference>
<dbReference type="Gene3D" id="1.20.1720.10">
    <property type="entry name" value="Multidrug resistance protein D"/>
    <property type="match status" value="1"/>
</dbReference>
<comment type="caution">
    <text evidence="9">The sequence shown here is derived from an EMBL/GenBank/DDBJ whole genome shotgun (WGS) entry which is preliminary data.</text>
</comment>
<keyword evidence="10" id="KW-1185">Reference proteome</keyword>
<evidence type="ECO:0000256" key="2">
    <source>
        <dbReference type="ARBA" id="ARBA00022448"/>
    </source>
</evidence>
<gene>
    <name evidence="9" type="ORF">RA086_12685</name>
</gene>
<feature type="transmembrane region" description="Helical" evidence="7">
    <location>
        <begin position="333"/>
        <end position="351"/>
    </location>
</feature>
<dbReference type="Proteomes" id="UP001227831">
    <property type="component" value="Unassembled WGS sequence"/>
</dbReference>
<dbReference type="InterPro" id="IPR020846">
    <property type="entry name" value="MFS_dom"/>
</dbReference>
<proteinExistence type="predicted"/>
<evidence type="ECO:0000256" key="3">
    <source>
        <dbReference type="ARBA" id="ARBA00022475"/>
    </source>
</evidence>
<evidence type="ECO:0000259" key="8">
    <source>
        <dbReference type="PROSITE" id="PS50850"/>
    </source>
</evidence>
<reference evidence="9 10" key="1">
    <citation type="journal article" date="2023" name="Int. J. Syst. Evol. Microbiol.">
        <title>Lactiplantibacillus brownii sp. nov., a novel psychrotolerant species isolated from sauerkraut.</title>
        <authorList>
            <person name="Heng Y.C."/>
            <person name="Silvaraju S."/>
            <person name="Lee J.K.Y."/>
            <person name="Kittelmann S."/>
        </authorList>
    </citation>
    <scope>NUCLEOTIDE SEQUENCE [LARGE SCALE GENOMIC DNA]</scope>
    <source>
        <strain evidence="9 10">WILCCON 0030</strain>
    </source>
</reference>
<keyword evidence="6 7" id="KW-0472">Membrane</keyword>
<dbReference type="PANTHER" id="PTHR42718">
    <property type="entry name" value="MAJOR FACILITATOR SUPERFAMILY MULTIDRUG TRANSPORTER MFSC"/>
    <property type="match status" value="1"/>
</dbReference>
<evidence type="ECO:0000313" key="9">
    <source>
        <dbReference type="EMBL" id="MDQ7938466.1"/>
    </source>
</evidence>
<keyword evidence="4 7" id="KW-0812">Transmembrane</keyword>
<evidence type="ECO:0000256" key="4">
    <source>
        <dbReference type="ARBA" id="ARBA00022692"/>
    </source>
</evidence>
<accession>A0ABU1ABY0</accession>
<keyword evidence="2" id="KW-0813">Transport</keyword>
<sequence length="467" mass="50181">MITINSSKSKRNSMLAVLLIGAFTMLLTETFFNNALPTIIKIFAVSQSTAQWVSTGYQLVVGLMIPISAWVFHRFNTQWTFLTLSVVFLLGCILGFLAPNFGWLLAGRLIQAIAAGSMIPLIQNVVLMLYPEQSRGTVMGMIGLVVAFGPALGPTVGGWIIDTWGLEWLSGVLIPLVILLIVAAVIWVRPVVIPENTQVDWLSITESSIGFAAILYGFSMIGNIGGVSVGSLLWLVVGIVVLIGFVHRQLTIAEPLINLTVFKNWTFSLTTILSALSNIALLGVELVLPLYLQRVHSLSALTSGLLLLPGALLEGLISPIAGKLYDRFGIKPISLIGFGIIAVGTLPMLFFTPQTALVIVAVAYAFRIIGVATVMMPTFTEGLNALPNELSVHGNAASSTVRQISGSLGTALLMMMVAFGTNSHASASLSTVAQLNHGYWFSFLMAFLMAVAGFILSFWLKAKHTVR</sequence>
<dbReference type="Gene3D" id="1.20.1250.20">
    <property type="entry name" value="MFS general substrate transporter like domains"/>
    <property type="match status" value="1"/>
</dbReference>
<evidence type="ECO:0000313" key="10">
    <source>
        <dbReference type="Proteomes" id="UP001227831"/>
    </source>
</evidence>
<dbReference type="NCBIfam" id="TIGR00711">
    <property type="entry name" value="efflux_EmrB"/>
    <property type="match status" value="1"/>
</dbReference>
<evidence type="ECO:0000256" key="1">
    <source>
        <dbReference type="ARBA" id="ARBA00004651"/>
    </source>
</evidence>
<feature type="transmembrane region" description="Helical" evidence="7">
    <location>
        <begin position="12"/>
        <end position="32"/>
    </location>
</feature>
<dbReference type="Pfam" id="PF07690">
    <property type="entry name" value="MFS_1"/>
    <property type="match status" value="1"/>
</dbReference>
<dbReference type="SUPFAM" id="SSF103473">
    <property type="entry name" value="MFS general substrate transporter"/>
    <property type="match status" value="1"/>
</dbReference>